<sequence>MAEIPINDHDTLNLGNPNAPHQLTVVMNLSCRYCKQWWRRNFKTIQSAMDAGRLALHIKFWTVNKPALLIGNIAHQFIDFKHPEMAFEFVKKLIQNQNDFKRYSVEAVPKYLQSEYGVVTHNDDSDIINTTLELKSAGVRGIPTIIIDGNWHDSYHYRLPEL</sequence>
<dbReference type="Pfam" id="PF13462">
    <property type="entry name" value="Thioredoxin_4"/>
    <property type="match status" value="1"/>
</dbReference>
<reference evidence="2" key="1">
    <citation type="journal article" date="2022" name="Int. J. Syst. Evol. Microbiol.">
        <title>Apilactobacillus apisilvae sp. nov., Nicolia spurrieriana gen. nov. sp. nov., Bombilactobacillus folatiphilus sp. nov. and Bombilactobacillus thymidiniphilus sp. nov., four new lactic acid bacterial isolates from stingless bees Tetragonula carbonaria and Austroplebeia australis.</title>
        <authorList>
            <person name="Oliphant S.A."/>
            <person name="Watson-Haigh N.S."/>
            <person name="Sumby K.M."/>
            <person name="Gardner J."/>
            <person name="Groom S."/>
            <person name="Jiranek V."/>
        </authorList>
    </citation>
    <scope>NUCLEOTIDE SEQUENCE</scope>
    <source>
        <strain evidence="2">SGEP1_A5</strain>
    </source>
</reference>
<dbReference type="KEGG" id="lbe:MOO44_00645"/>
<dbReference type="Gene3D" id="3.40.30.10">
    <property type="entry name" value="Glutaredoxin"/>
    <property type="match status" value="1"/>
</dbReference>
<dbReference type="SUPFAM" id="SSF52833">
    <property type="entry name" value="Thioredoxin-like"/>
    <property type="match status" value="1"/>
</dbReference>
<dbReference type="InterPro" id="IPR036249">
    <property type="entry name" value="Thioredoxin-like_sf"/>
</dbReference>
<dbReference type="Gene3D" id="1.10.1200.90">
    <property type="entry name" value="DsbA-like domain"/>
    <property type="match status" value="1"/>
</dbReference>
<dbReference type="InterPro" id="IPR012336">
    <property type="entry name" value="Thioredoxin-like_fold"/>
</dbReference>
<dbReference type="AlphaFoldDB" id="A0A976RRA3"/>
<evidence type="ECO:0000313" key="2">
    <source>
        <dbReference type="EMBL" id="UQS86181.1"/>
    </source>
</evidence>
<dbReference type="EMBL" id="CP093360">
    <property type="protein sequence ID" value="UQS86181.1"/>
    <property type="molecule type" value="Genomic_DNA"/>
</dbReference>
<geneLocation type="plasmid" evidence="2 3">
    <name>p1unnamed</name>
</geneLocation>
<dbReference type="RefSeq" id="WP_260115990.1">
    <property type="nucleotide sequence ID" value="NZ_CP093360.1"/>
</dbReference>
<keyword evidence="2" id="KW-0614">Plasmid</keyword>
<accession>A0A976RRA3</accession>
<dbReference type="Proteomes" id="UP000831181">
    <property type="component" value="Plasmid p1unnamed"/>
</dbReference>
<feature type="domain" description="Thioredoxin-like fold" evidence="1">
    <location>
        <begin position="10"/>
        <end position="153"/>
    </location>
</feature>
<evidence type="ECO:0000313" key="3">
    <source>
        <dbReference type="Proteomes" id="UP000831181"/>
    </source>
</evidence>
<name>A0A976RRA3_9LACO</name>
<gene>
    <name evidence="2" type="ORF">MOO44_00645</name>
</gene>
<evidence type="ECO:0000259" key="1">
    <source>
        <dbReference type="Pfam" id="PF13462"/>
    </source>
</evidence>
<protein>
    <submittedName>
        <fullName evidence="2">DsbA family protein</fullName>
    </submittedName>
</protein>
<organism evidence="2 3">
    <name type="scientific">Nicoliella spurrieriana</name>
    <dbReference type="NCBI Taxonomy" id="2925830"/>
    <lineage>
        <taxon>Bacteria</taxon>
        <taxon>Bacillati</taxon>
        <taxon>Bacillota</taxon>
        <taxon>Bacilli</taxon>
        <taxon>Lactobacillales</taxon>
        <taxon>Lactobacillaceae</taxon>
        <taxon>Nicoliella</taxon>
    </lineage>
</organism>
<proteinExistence type="predicted"/>
<keyword evidence="3" id="KW-1185">Reference proteome</keyword>